<dbReference type="EMBL" id="QBLH01000303">
    <property type="protein sequence ID" value="TGZ56663.1"/>
    <property type="molecule type" value="Genomic_DNA"/>
</dbReference>
<gene>
    <name evidence="2" type="ORF">DBV15_07763</name>
</gene>
<keyword evidence="3" id="KW-1185">Reference proteome</keyword>
<protein>
    <submittedName>
        <fullName evidence="2">Uncharacterized protein</fullName>
    </submittedName>
</protein>
<evidence type="ECO:0000313" key="3">
    <source>
        <dbReference type="Proteomes" id="UP000310200"/>
    </source>
</evidence>
<reference evidence="2 3" key="1">
    <citation type="journal article" date="2019" name="Philos. Trans. R. Soc. Lond., B, Biol. Sci.">
        <title>Ant behaviour and brain gene expression of defending hosts depend on the ecological success of the intruding social parasite.</title>
        <authorList>
            <person name="Kaur R."/>
            <person name="Stoldt M."/>
            <person name="Jongepier E."/>
            <person name="Feldmeyer B."/>
            <person name="Menzel F."/>
            <person name="Bornberg-Bauer E."/>
            <person name="Foitzik S."/>
        </authorList>
    </citation>
    <scope>NUCLEOTIDE SEQUENCE [LARGE SCALE GENOMIC DNA]</scope>
    <source>
        <tissue evidence="2">Whole body</tissue>
    </source>
</reference>
<dbReference type="AlphaFoldDB" id="A0A4S2L1T5"/>
<evidence type="ECO:0000313" key="2">
    <source>
        <dbReference type="EMBL" id="TGZ56663.1"/>
    </source>
</evidence>
<accession>A0A4S2L1T5</accession>
<organism evidence="2 3">
    <name type="scientific">Temnothorax longispinosus</name>
    <dbReference type="NCBI Taxonomy" id="300112"/>
    <lineage>
        <taxon>Eukaryota</taxon>
        <taxon>Metazoa</taxon>
        <taxon>Ecdysozoa</taxon>
        <taxon>Arthropoda</taxon>
        <taxon>Hexapoda</taxon>
        <taxon>Insecta</taxon>
        <taxon>Pterygota</taxon>
        <taxon>Neoptera</taxon>
        <taxon>Endopterygota</taxon>
        <taxon>Hymenoptera</taxon>
        <taxon>Apocrita</taxon>
        <taxon>Aculeata</taxon>
        <taxon>Formicoidea</taxon>
        <taxon>Formicidae</taxon>
        <taxon>Myrmicinae</taxon>
        <taxon>Temnothorax</taxon>
    </lineage>
</organism>
<comment type="caution">
    <text evidence="2">The sequence shown here is derived from an EMBL/GenBank/DDBJ whole genome shotgun (WGS) entry which is preliminary data.</text>
</comment>
<proteinExistence type="predicted"/>
<evidence type="ECO:0000256" key="1">
    <source>
        <dbReference type="SAM" id="MobiDB-lite"/>
    </source>
</evidence>
<feature type="region of interest" description="Disordered" evidence="1">
    <location>
        <begin position="1"/>
        <end position="30"/>
    </location>
</feature>
<dbReference type="Proteomes" id="UP000310200">
    <property type="component" value="Unassembled WGS sequence"/>
</dbReference>
<name>A0A4S2L1T5_9HYME</name>
<sequence length="131" mass="14666">MSSKKGLPNSIQIIGPKRKPRESNPTIKSTSRTKICSTIKSFIALTCICLDRPHPVICGMWHPGIPDNPGQGQGYIQVAVINVIILSGSWEFDVMSFMGNFKLLSRQETLRLYSRVPQTPCERSPEYSEDN</sequence>